<dbReference type="GO" id="GO:0006644">
    <property type="term" value="P:phospholipid metabolic process"/>
    <property type="evidence" value="ECO:0007669"/>
    <property type="project" value="InterPro"/>
</dbReference>
<dbReference type="GO" id="GO:0050482">
    <property type="term" value="P:arachidonate secretion"/>
    <property type="evidence" value="ECO:0007669"/>
    <property type="project" value="InterPro"/>
</dbReference>
<sequence>MSTLWSLFNQSPTWEYCCIFHDKVYWQGGTAQQRLEADNELKQCVHQAGYPRLADLMYHAVRAGGGPCTGLPWRWGYGWPHCTLLE</sequence>
<protein>
    <submittedName>
        <fullName evidence="1">Uncharacterized protein</fullName>
    </submittedName>
</protein>
<proteinExistence type="predicted"/>
<dbReference type="GO" id="GO:0004623">
    <property type="term" value="F:phospholipase A2 activity"/>
    <property type="evidence" value="ECO:0007669"/>
    <property type="project" value="InterPro"/>
</dbReference>
<keyword evidence="2" id="KW-1185">Reference proteome</keyword>
<accession>A0A853IJN8</accession>
<comment type="caution">
    <text evidence="1">The sequence shown here is derived from an EMBL/GenBank/DDBJ whole genome shotgun (WGS) entry which is preliminary data.</text>
</comment>
<reference evidence="1 2" key="1">
    <citation type="submission" date="2020-07" db="EMBL/GenBank/DDBJ databases">
        <title>Endozoicomonas sp. nov., isolated from sediment.</title>
        <authorList>
            <person name="Gu T."/>
        </authorList>
    </citation>
    <scope>NUCLEOTIDE SEQUENCE [LARGE SCALE GENOMIC DNA]</scope>
    <source>
        <strain evidence="1 2">SM1973</strain>
    </source>
</reference>
<name>A0A853IJN8_9GAMM</name>
<dbReference type="SUPFAM" id="SSF48619">
    <property type="entry name" value="Phospholipase A2, PLA2"/>
    <property type="match status" value="1"/>
</dbReference>
<gene>
    <name evidence="1" type="ORF">H0A36_26690</name>
</gene>
<organism evidence="1 2">
    <name type="scientific">Spartinivicinus marinus</name>
    <dbReference type="NCBI Taxonomy" id="2994442"/>
    <lineage>
        <taxon>Bacteria</taxon>
        <taxon>Pseudomonadati</taxon>
        <taxon>Pseudomonadota</taxon>
        <taxon>Gammaproteobacteria</taxon>
        <taxon>Oceanospirillales</taxon>
        <taxon>Zooshikellaceae</taxon>
        <taxon>Spartinivicinus</taxon>
    </lineage>
</organism>
<dbReference type="AlphaFoldDB" id="A0A853IJN8"/>
<evidence type="ECO:0000313" key="1">
    <source>
        <dbReference type="EMBL" id="NYZ69607.1"/>
    </source>
</evidence>
<dbReference type="InterPro" id="IPR036444">
    <property type="entry name" value="PLipase_A2_dom_sf"/>
</dbReference>
<dbReference type="EMBL" id="JACCKB010000107">
    <property type="protein sequence ID" value="NYZ69607.1"/>
    <property type="molecule type" value="Genomic_DNA"/>
</dbReference>
<dbReference type="Proteomes" id="UP000569732">
    <property type="component" value="Unassembled WGS sequence"/>
</dbReference>
<evidence type="ECO:0000313" key="2">
    <source>
        <dbReference type="Proteomes" id="UP000569732"/>
    </source>
</evidence>